<protein>
    <submittedName>
        <fullName evidence="2">C2H2-type zinc-finger transcription factor</fullName>
    </submittedName>
</protein>
<organism evidence="2 3">
    <name type="scientific">Apiospora arundinis</name>
    <dbReference type="NCBI Taxonomy" id="335852"/>
    <lineage>
        <taxon>Eukaryota</taxon>
        <taxon>Fungi</taxon>
        <taxon>Dikarya</taxon>
        <taxon>Ascomycota</taxon>
        <taxon>Pezizomycotina</taxon>
        <taxon>Sordariomycetes</taxon>
        <taxon>Xylariomycetidae</taxon>
        <taxon>Amphisphaeriales</taxon>
        <taxon>Apiosporaceae</taxon>
        <taxon>Apiospora</taxon>
    </lineage>
</organism>
<gene>
    <name evidence="2" type="ORF">PGQ11_009860</name>
</gene>
<sequence>MSLPRSRKHGGSQPCRSATPKRHDLRANAGSFWDMRVAYDELEDFLFQDRPPLPLLPGLMGMARLPPHSHRSSASAVNIDSRSNTVIGVPPKSREYHPQEDDSMQLNAEYLNTPVHSSPLDSSSDTTAAFDFIGMLDDHTDSWLFEQSVSRANVTSQPIDSFPEPVDHFGVAANAHRNDSTESHSHWGPFHESWSPFSQSTRASSSGLSTPYTDPHDLFDFSEAYGDITPATEQSFSRDKTPDWELLDEIVARPEPFPGLPPEQTTRNNSSHSHTTDEDNTSLCCWEHGCNGKQFSTRSNLQRHQMEKGKARPNFKCPTCGAFFSRTTARNQHVAKKSCNRVRRYSNGRERPGVRVIDTD</sequence>
<keyword evidence="2" id="KW-0479">Metal-binding</keyword>
<dbReference type="Gene3D" id="3.30.160.60">
    <property type="entry name" value="Classic Zinc Finger"/>
    <property type="match status" value="1"/>
</dbReference>
<evidence type="ECO:0000256" key="1">
    <source>
        <dbReference type="SAM" id="MobiDB-lite"/>
    </source>
</evidence>
<reference evidence="2 3" key="1">
    <citation type="journal article" date="2024" name="IMA Fungus">
        <title>Apiospora arundinis, a panoply of carbohydrate-active enzymes and secondary metabolites.</title>
        <authorList>
            <person name="Sorensen T."/>
            <person name="Petersen C."/>
            <person name="Muurmann A.T."/>
            <person name="Christiansen J.V."/>
            <person name="Brundto M.L."/>
            <person name="Overgaard C.K."/>
            <person name="Boysen A.T."/>
            <person name="Wollenberg R.D."/>
            <person name="Larsen T.O."/>
            <person name="Sorensen J.L."/>
            <person name="Nielsen K.L."/>
            <person name="Sondergaard T.E."/>
        </authorList>
    </citation>
    <scope>NUCLEOTIDE SEQUENCE [LARGE SCALE GENOMIC DNA]</scope>
    <source>
        <strain evidence="2 3">AAU 773</strain>
    </source>
</reference>
<keyword evidence="2" id="KW-0862">Zinc</keyword>
<comment type="caution">
    <text evidence="2">The sequence shown here is derived from an EMBL/GenBank/DDBJ whole genome shotgun (WGS) entry which is preliminary data.</text>
</comment>
<evidence type="ECO:0000313" key="2">
    <source>
        <dbReference type="EMBL" id="KAK8859126.1"/>
    </source>
</evidence>
<proteinExistence type="predicted"/>
<dbReference type="EMBL" id="JAPCWZ010000006">
    <property type="protein sequence ID" value="KAK8859126.1"/>
    <property type="molecule type" value="Genomic_DNA"/>
</dbReference>
<feature type="compositionally biased region" description="Basic residues" evidence="1">
    <location>
        <begin position="1"/>
        <end position="10"/>
    </location>
</feature>
<dbReference type="Proteomes" id="UP001390339">
    <property type="component" value="Unassembled WGS sequence"/>
</dbReference>
<name>A0ABR2I820_9PEZI</name>
<feature type="region of interest" description="Disordered" evidence="1">
    <location>
        <begin position="1"/>
        <end position="24"/>
    </location>
</feature>
<feature type="region of interest" description="Disordered" evidence="1">
    <location>
        <begin position="254"/>
        <end position="278"/>
    </location>
</feature>
<keyword evidence="3" id="KW-1185">Reference proteome</keyword>
<keyword evidence="2" id="KW-0863">Zinc-finger</keyword>
<dbReference type="GO" id="GO:0008270">
    <property type="term" value="F:zinc ion binding"/>
    <property type="evidence" value="ECO:0007669"/>
    <property type="project" value="UniProtKB-KW"/>
</dbReference>
<accession>A0ABR2I820</accession>
<evidence type="ECO:0000313" key="3">
    <source>
        <dbReference type="Proteomes" id="UP001390339"/>
    </source>
</evidence>